<evidence type="ECO:0000256" key="11">
    <source>
        <dbReference type="ARBA" id="ARBA00023049"/>
    </source>
</evidence>
<keyword evidence="8" id="KW-0479">Metal-binding</keyword>
<dbReference type="GO" id="GO:0006508">
    <property type="term" value="P:proteolysis"/>
    <property type="evidence" value="ECO:0007669"/>
    <property type="project" value="UniProtKB-KW"/>
</dbReference>
<feature type="domain" description="Secretion system C-terminal sorting" evidence="15">
    <location>
        <begin position="673"/>
        <end position="741"/>
    </location>
</feature>
<comment type="cofactor">
    <cofactor evidence="2">
        <name>Zn(2+)</name>
        <dbReference type="ChEBI" id="CHEBI:29105"/>
    </cofactor>
</comment>
<evidence type="ECO:0000259" key="14">
    <source>
        <dbReference type="Pfam" id="PF17900"/>
    </source>
</evidence>
<keyword evidence="12" id="KW-0732">Signal</keyword>
<evidence type="ECO:0000256" key="10">
    <source>
        <dbReference type="ARBA" id="ARBA00022833"/>
    </source>
</evidence>
<keyword evidence="9" id="KW-0378">Hydrolase</keyword>
<dbReference type="GO" id="GO:0005615">
    <property type="term" value="C:extracellular space"/>
    <property type="evidence" value="ECO:0007669"/>
    <property type="project" value="TreeGrafter"/>
</dbReference>
<evidence type="ECO:0000256" key="5">
    <source>
        <dbReference type="ARBA" id="ARBA00015611"/>
    </source>
</evidence>
<dbReference type="PANTHER" id="PTHR11533:SF174">
    <property type="entry name" value="PUROMYCIN-SENSITIVE AMINOPEPTIDASE-RELATED"/>
    <property type="match status" value="1"/>
</dbReference>
<dbReference type="Pfam" id="PF17900">
    <property type="entry name" value="Peptidase_M1_N"/>
    <property type="match status" value="1"/>
</dbReference>
<evidence type="ECO:0000256" key="2">
    <source>
        <dbReference type="ARBA" id="ARBA00001947"/>
    </source>
</evidence>
<dbReference type="GO" id="GO:0016020">
    <property type="term" value="C:membrane"/>
    <property type="evidence" value="ECO:0007669"/>
    <property type="project" value="TreeGrafter"/>
</dbReference>
<feature type="chain" id="PRO_5040883861" description="Aminopeptidase N" evidence="12">
    <location>
        <begin position="19"/>
        <end position="748"/>
    </location>
</feature>
<dbReference type="GO" id="GO:0008270">
    <property type="term" value="F:zinc ion binding"/>
    <property type="evidence" value="ECO:0007669"/>
    <property type="project" value="InterPro"/>
</dbReference>
<dbReference type="SUPFAM" id="SSF63737">
    <property type="entry name" value="Leukotriene A4 hydrolase N-terminal domain"/>
    <property type="match status" value="1"/>
</dbReference>
<keyword evidence="6" id="KW-0031">Aminopeptidase</keyword>
<feature type="domain" description="Peptidase M1 membrane alanine aminopeptidase" evidence="13">
    <location>
        <begin position="323"/>
        <end position="468"/>
    </location>
</feature>
<dbReference type="GO" id="GO:0042277">
    <property type="term" value="F:peptide binding"/>
    <property type="evidence" value="ECO:0007669"/>
    <property type="project" value="TreeGrafter"/>
</dbReference>
<evidence type="ECO:0000256" key="8">
    <source>
        <dbReference type="ARBA" id="ARBA00022723"/>
    </source>
</evidence>
<sequence>MRKFLLLYLLIFSSLAEAQQQAECQKETENISVMEQKGFQRRLEATGAHARTSASQNFDVIYYRCEWEVDPAVRYIKGNVTTHFVMTDAGNSITLDLANEHTISAVTRNNVPLSFTHSNGAVTISFASPIISGSKDSVSITYGGIPTTTFGPFATATHGPDMVPAMWTLSEPFGAKDWWPCKNGLDDKADSIDVYLKHPSIYKAASNGLLKSETPVSGSKMVTHWRHRYPIASYLVCFAVSNYNVLNNSVDIGGTAIPVQTYCYPENEATFAAGAQNAMNAMVQFSDLLGDYPFKKEKYGHVQFAFGGGMEHQTCSFMVNMGENLIAHELAHQWFGDKITCGNWEDIWLNEGFATHMANIYIENKFPANATVYRNAQINAITADPGGSVKVDDVSSPNRIFSQRLSYFKGSHLLFMLRWILSDAVFFAAVKNYLQDPALAYGFATTDNLKSHLEAVSGKDLTYFFDQWFTGQGYPSYQIQWFPDNNNVQIKISQMTSHPSVGFFQLPLPLLFQNTTTGQQKLVVLNNTTSGQTFFENLGFEPNMVTFDPEKWLVTKNNVITKSSDPLPVTFESAKIQCLGEQPQLVWITSQEVSADVFEIQKSSDAINWSAIGSVAAVGNSIDLKHYTYTDNISNVKGAYYRIAEKDLDGKVQYSRILRNTCATLQKSDLVVSPNPVHDVLHFETADKQQGVGKVAIFNADGHLIQTEQVSESSPNSINVAGLQRGTYILQLEDADQKLVKAVRFVKD</sequence>
<keyword evidence="7" id="KW-0645">Protease</keyword>
<organism evidence="16 17">
    <name type="scientific">Dyadobacter chenwenxiniae</name>
    <dbReference type="NCBI Taxonomy" id="2906456"/>
    <lineage>
        <taxon>Bacteria</taxon>
        <taxon>Pseudomonadati</taxon>
        <taxon>Bacteroidota</taxon>
        <taxon>Cytophagia</taxon>
        <taxon>Cytophagales</taxon>
        <taxon>Spirosomataceae</taxon>
        <taxon>Dyadobacter</taxon>
    </lineage>
</organism>
<evidence type="ECO:0000256" key="1">
    <source>
        <dbReference type="ARBA" id="ARBA00000098"/>
    </source>
</evidence>
<dbReference type="AlphaFoldDB" id="A0A9X1PPC1"/>
<dbReference type="InterPro" id="IPR001930">
    <property type="entry name" value="Peptidase_M1"/>
</dbReference>
<dbReference type="Gene3D" id="1.10.390.10">
    <property type="entry name" value="Neutral Protease Domain 2"/>
    <property type="match status" value="1"/>
</dbReference>
<dbReference type="SUPFAM" id="SSF55486">
    <property type="entry name" value="Metalloproteases ('zincins'), catalytic domain"/>
    <property type="match status" value="1"/>
</dbReference>
<dbReference type="GO" id="GO:0005737">
    <property type="term" value="C:cytoplasm"/>
    <property type="evidence" value="ECO:0007669"/>
    <property type="project" value="TreeGrafter"/>
</dbReference>
<accession>A0A9X1PPC1</accession>
<dbReference type="InterPro" id="IPR027268">
    <property type="entry name" value="Peptidase_M4/M1_CTD_sf"/>
</dbReference>
<evidence type="ECO:0000256" key="4">
    <source>
        <dbReference type="ARBA" id="ARBA00012564"/>
    </source>
</evidence>
<dbReference type="InterPro" id="IPR026444">
    <property type="entry name" value="Secre_tail"/>
</dbReference>
<dbReference type="CDD" id="cd09603">
    <property type="entry name" value="M1_APN_like"/>
    <property type="match status" value="1"/>
</dbReference>
<evidence type="ECO:0000313" key="17">
    <source>
        <dbReference type="Proteomes" id="UP001139000"/>
    </source>
</evidence>
<dbReference type="Pfam" id="PF01433">
    <property type="entry name" value="Peptidase_M1"/>
    <property type="match status" value="1"/>
</dbReference>
<evidence type="ECO:0000259" key="13">
    <source>
        <dbReference type="Pfam" id="PF01433"/>
    </source>
</evidence>
<dbReference type="PANTHER" id="PTHR11533">
    <property type="entry name" value="PROTEASE M1 ZINC METALLOPROTEASE"/>
    <property type="match status" value="1"/>
</dbReference>
<evidence type="ECO:0000256" key="9">
    <source>
        <dbReference type="ARBA" id="ARBA00022801"/>
    </source>
</evidence>
<dbReference type="EMBL" id="JAJTTC010000002">
    <property type="protein sequence ID" value="MCF0062316.1"/>
    <property type="molecule type" value="Genomic_DNA"/>
</dbReference>
<evidence type="ECO:0000259" key="15">
    <source>
        <dbReference type="Pfam" id="PF18962"/>
    </source>
</evidence>
<dbReference type="PRINTS" id="PR00756">
    <property type="entry name" value="ALADIPTASE"/>
</dbReference>
<comment type="catalytic activity">
    <reaction evidence="1">
        <text>Release of an N-terminal amino acid, Xaa-|-Yaa- from a peptide, amide or arylamide. Xaa is preferably Ala, but may be most amino acids including Pro (slow action). When a terminal hydrophobic residue is followed by a prolyl residue, the two may be released as an intact Xaa-Pro dipeptide.</text>
        <dbReference type="EC" id="3.4.11.2"/>
    </reaction>
</comment>
<dbReference type="Proteomes" id="UP001139000">
    <property type="component" value="Unassembled WGS sequence"/>
</dbReference>
<name>A0A9X1PPC1_9BACT</name>
<dbReference type="Pfam" id="PF18962">
    <property type="entry name" value="Por_Secre_tail"/>
    <property type="match status" value="1"/>
</dbReference>
<dbReference type="InterPro" id="IPR045357">
    <property type="entry name" value="Aminopeptidase_N-like_N"/>
</dbReference>
<dbReference type="GO" id="GO:0043171">
    <property type="term" value="P:peptide catabolic process"/>
    <property type="evidence" value="ECO:0007669"/>
    <property type="project" value="TreeGrafter"/>
</dbReference>
<keyword evidence="11" id="KW-0482">Metalloprotease</keyword>
<keyword evidence="17" id="KW-1185">Reference proteome</keyword>
<evidence type="ECO:0000256" key="3">
    <source>
        <dbReference type="ARBA" id="ARBA00010136"/>
    </source>
</evidence>
<evidence type="ECO:0000256" key="12">
    <source>
        <dbReference type="SAM" id="SignalP"/>
    </source>
</evidence>
<dbReference type="GO" id="GO:0070006">
    <property type="term" value="F:metalloaminopeptidase activity"/>
    <property type="evidence" value="ECO:0007669"/>
    <property type="project" value="TreeGrafter"/>
</dbReference>
<evidence type="ECO:0000256" key="7">
    <source>
        <dbReference type="ARBA" id="ARBA00022670"/>
    </source>
</evidence>
<comment type="similarity">
    <text evidence="3">Belongs to the peptidase M1 family.</text>
</comment>
<dbReference type="InterPro" id="IPR050344">
    <property type="entry name" value="Peptidase_M1_aminopeptidases"/>
</dbReference>
<gene>
    <name evidence="16" type="ORF">LXM26_12495</name>
</gene>
<dbReference type="Gene3D" id="2.60.40.1730">
    <property type="entry name" value="tricorn interacting facor f3 domain"/>
    <property type="match status" value="1"/>
</dbReference>
<dbReference type="InterPro" id="IPR014782">
    <property type="entry name" value="Peptidase_M1_dom"/>
</dbReference>
<dbReference type="InterPro" id="IPR042097">
    <property type="entry name" value="Aminopeptidase_N-like_N_sf"/>
</dbReference>
<feature type="signal peptide" evidence="12">
    <location>
        <begin position="1"/>
        <end position="18"/>
    </location>
</feature>
<reference evidence="16" key="1">
    <citation type="submission" date="2021-12" db="EMBL/GenBank/DDBJ databases">
        <title>Novel species in genus Dyadobacter.</title>
        <authorList>
            <person name="Ma C."/>
        </authorList>
    </citation>
    <scope>NUCLEOTIDE SEQUENCE</scope>
    <source>
        <strain evidence="16">LJ419</strain>
    </source>
</reference>
<keyword evidence="10" id="KW-0862">Zinc</keyword>
<dbReference type="RefSeq" id="WP_234655474.1">
    <property type="nucleotide sequence ID" value="NZ_CP094997.1"/>
</dbReference>
<evidence type="ECO:0000313" key="16">
    <source>
        <dbReference type="EMBL" id="MCF0062316.1"/>
    </source>
</evidence>
<comment type="caution">
    <text evidence="16">The sequence shown here is derived from an EMBL/GenBank/DDBJ whole genome shotgun (WGS) entry which is preliminary data.</text>
</comment>
<proteinExistence type="inferred from homology"/>
<dbReference type="GO" id="GO:0016285">
    <property type="term" value="F:alanyl aminopeptidase activity"/>
    <property type="evidence" value="ECO:0007669"/>
    <property type="project" value="UniProtKB-EC"/>
</dbReference>
<dbReference type="NCBIfam" id="TIGR04183">
    <property type="entry name" value="Por_Secre_tail"/>
    <property type="match status" value="1"/>
</dbReference>
<dbReference type="EC" id="3.4.11.2" evidence="4"/>
<evidence type="ECO:0000256" key="6">
    <source>
        <dbReference type="ARBA" id="ARBA00022438"/>
    </source>
</evidence>
<feature type="domain" description="Aminopeptidase N-like N-terminal" evidence="14">
    <location>
        <begin position="62"/>
        <end position="235"/>
    </location>
</feature>
<protein>
    <recommendedName>
        <fullName evidence="5">Aminopeptidase N</fullName>
        <ecNumber evidence="4">3.4.11.2</ecNumber>
    </recommendedName>
</protein>